<dbReference type="SUPFAM" id="SSF56601">
    <property type="entry name" value="beta-lactamase/transpeptidase-like"/>
    <property type="match status" value="1"/>
</dbReference>
<keyword evidence="3" id="KW-1133">Transmembrane helix</keyword>
<dbReference type="Gene3D" id="3.30.450.330">
    <property type="match status" value="1"/>
</dbReference>
<dbReference type="InterPro" id="IPR001460">
    <property type="entry name" value="PCN-bd_Tpept"/>
</dbReference>
<evidence type="ECO:0000256" key="3">
    <source>
        <dbReference type="SAM" id="Phobius"/>
    </source>
</evidence>
<feature type="domain" description="Penicillin-binding protein transpeptidase" evidence="4">
    <location>
        <begin position="246"/>
        <end position="550"/>
    </location>
</feature>
<dbReference type="SUPFAM" id="SSF56519">
    <property type="entry name" value="Penicillin binding protein dimerisation domain"/>
    <property type="match status" value="1"/>
</dbReference>
<dbReference type="Pfam" id="PF03717">
    <property type="entry name" value="PBP_dimer"/>
    <property type="match status" value="1"/>
</dbReference>
<dbReference type="PANTHER" id="PTHR30627">
    <property type="entry name" value="PEPTIDOGLYCAN D,D-TRANSPEPTIDASE"/>
    <property type="match status" value="1"/>
</dbReference>
<dbReference type="AlphaFoldDB" id="A0A9D1FHD2"/>
<dbReference type="InterPro" id="IPR005311">
    <property type="entry name" value="PBP_dimer"/>
</dbReference>
<evidence type="ECO:0000259" key="5">
    <source>
        <dbReference type="Pfam" id="PF03717"/>
    </source>
</evidence>
<dbReference type="Gene3D" id="3.40.710.10">
    <property type="entry name" value="DD-peptidase/beta-lactamase superfamily"/>
    <property type="match status" value="1"/>
</dbReference>
<dbReference type="InterPro" id="IPR050515">
    <property type="entry name" value="Beta-lactam/transpept"/>
</dbReference>
<feature type="domain" description="Penicillin-binding protein dimerisation" evidence="5">
    <location>
        <begin position="57"/>
        <end position="166"/>
    </location>
</feature>
<dbReference type="EMBL" id="DVJQ01000010">
    <property type="protein sequence ID" value="HIS73578.1"/>
    <property type="molecule type" value="Genomic_DNA"/>
</dbReference>
<evidence type="ECO:0000256" key="2">
    <source>
        <dbReference type="ARBA" id="ARBA00023136"/>
    </source>
</evidence>
<dbReference type="InterPro" id="IPR012338">
    <property type="entry name" value="Beta-lactam/transpept-like"/>
</dbReference>
<keyword evidence="3" id="KW-0812">Transmembrane</keyword>
<feature type="transmembrane region" description="Helical" evidence="3">
    <location>
        <begin position="12"/>
        <end position="33"/>
    </location>
</feature>
<comment type="subcellular location">
    <subcellularLocation>
        <location evidence="1">Membrane</location>
    </subcellularLocation>
</comment>
<proteinExistence type="predicted"/>
<accession>A0A9D1FHD2</accession>
<organism evidence="6 7">
    <name type="scientific">Candidatus Galligastranaerophilus intestinavium</name>
    <dbReference type="NCBI Taxonomy" id="2840836"/>
    <lineage>
        <taxon>Bacteria</taxon>
        <taxon>Candidatus Galligastranaerophilus</taxon>
    </lineage>
</organism>
<evidence type="ECO:0000313" key="7">
    <source>
        <dbReference type="Proteomes" id="UP000886865"/>
    </source>
</evidence>
<name>A0A9D1FHD2_9BACT</name>
<sequence>MSKDRYKKFDKRIGCLQFGFSTFIAILLVYLFLIQVADIRHYRDRAKKQRSSKLFVLRGEILDRNGFKLASDNTSFNLYAHPMYYDHTPEELAQILSPLVNIPVSSLSKTLAKDESVILIKKSLDRKTAEAIKAKRLRELSLEVKNKRTYPQGTLASHVLGYYNSDADVAGGIEYVAKDYLEYFDKNISYEKTPNGDIIYNFNTNPEDIAAPIKGKTLNLTIDSAAQHICEKYLNKTVQKTKALRGAVIVLDPKTGEILALAAYPYYDPNNYQKYSMNEMKNWAITDVYPPGSTFKVITVASAMINGKVDKNTKILDTGKMKIGWWEIKNYDYDRNRNPGLIDLAYLFEHSSNVASAKVSQMMTPQEFYDTLKTFNFGEATGIDLPGESSGILPPPKSWDVATHGAMGYGYGASVTAIQMASAVAAIANNGVWITPHVIKYSPEELEQKIIKRRVMSEQTAHDLTWILVKALENGKSNVKMDEYYIAAKTGTSRRPLDNGAGYSNKLYTSIVGFLPASDPKILVYVVVDSPNGEAIWGSTVAAPIFKDITTELVKIMNLNPDKKKNVNKNEI</sequence>
<dbReference type="GO" id="GO:0005886">
    <property type="term" value="C:plasma membrane"/>
    <property type="evidence" value="ECO:0007669"/>
    <property type="project" value="TreeGrafter"/>
</dbReference>
<dbReference type="Gene3D" id="3.90.1310.10">
    <property type="entry name" value="Penicillin-binding protein 2a (Domain 2)"/>
    <property type="match status" value="1"/>
</dbReference>
<evidence type="ECO:0000313" key="6">
    <source>
        <dbReference type="EMBL" id="HIS73578.1"/>
    </source>
</evidence>
<dbReference type="GO" id="GO:0008658">
    <property type="term" value="F:penicillin binding"/>
    <property type="evidence" value="ECO:0007669"/>
    <property type="project" value="InterPro"/>
</dbReference>
<reference evidence="6" key="2">
    <citation type="journal article" date="2021" name="PeerJ">
        <title>Extensive microbial diversity within the chicken gut microbiome revealed by metagenomics and culture.</title>
        <authorList>
            <person name="Gilroy R."/>
            <person name="Ravi A."/>
            <person name="Getino M."/>
            <person name="Pursley I."/>
            <person name="Horton D.L."/>
            <person name="Alikhan N.F."/>
            <person name="Baker D."/>
            <person name="Gharbi K."/>
            <person name="Hall N."/>
            <person name="Watson M."/>
            <person name="Adriaenssens E.M."/>
            <person name="Foster-Nyarko E."/>
            <person name="Jarju S."/>
            <person name="Secka A."/>
            <person name="Antonio M."/>
            <person name="Oren A."/>
            <person name="Chaudhuri R.R."/>
            <person name="La Ragione R."/>
            <person name="Hildebrand F."/>
            <person name="Pallen M.J."/>
        </authorList>
    </citation>
    <scope>NUCLEOTIDE SEQUENCE</scope>
    <source>
        <strain evidence="6">CHK152-2871</strain>
    </source>
</reference>
<protein>
    <submittedName>
        <fullName evidence="6">Penicillin-binding protein 2</fullName>
    </submittedName>
</protein>
<dbReference type="GO" id="GO:0071555">
    <property type="term" value="P:cell wall organization"/>
    <property type="evidence" value="ECO:0007669"/>
    <property type="project" value="TreeGrafter"/>
</dbReference>
<dbReference type="InterPro" id="IPR036138">
    <property type="entry name" value="PBP_dimer_sf"/>
</dbReference>
<evidence type="ECO:0000256" key="1">
    <source>
        <dbReference type="ARBA" id="ARBA00004370"/>
    </source>
</evidence>
<reference evidence="6" key="1">
    <citation type="submission" date="2020-10" db="EMBL/GenBank/DDBJ databases">
        <authorList>
            <person name="Gilroy R."/>
        </authorList>
    </citation>
    <scope>NUCLEOTIDE SEQUENCE</scope>
    <source>
        <strain evidence="6">CHK152-2871</strain>
    </source>
</reference>
<keyword evidence="2 3" id="KW-0472">Membrane</keyword>
<dbReference type="PANTHER" id="PTHR30627:SF1">
    <property type="entry name" value="PEPTIDOGLYCAN D,D-TRANSPEPTIDASE FTSI"/>
    <property type="match status" value="1"/>
</dbReference>
<gene>
    <name evidence="6" type="ORF">IAA86_00995</name>
</gene>
<comment type="caution">
    <text evidence="6">The sequence shown here is derived from an EMBL/GenBank/DDBJ whole genome shotgun (WGS) entry which is preliminary data.</text>
</comment>
<dbReference type="Pfam" id="PF00905">
    <property type="entry name" value="Transpeptidase"/>
    <property type="match status" value="1"/>
</dbReference>
<evidence type="ECO:0000259" key="4">
    <source>
        <dbReference type="Pfam" id="PF00905"/>
    </source>
</evidence>
<dbReference type="Proteomes" id="UP000886865">
    <property type="component" value="Unassembled WGS sequence"/>
</dbReference>